<proteinExistence type="predicted"/>
<comment type="caution">
    <text evidence="1">The sequence shown here is derived from an EMBL/GenBank/DDBJ whole genome shotgun (WGS) entry which is preliminary data.</text>
</comment>
<gene>
    <name evidence="1" type="ORF">GCM10010145_32160</name>
</gene>
<keyword evidence="2" id="KW-1185">Reference proteome</keyword>
<sequence length="63" mass="7005">MAVLALPIREPRRTLTGTEGPGPSARHVRDVRSWRGCRFGESESADSGSERHVDPIVFGNFPW</sequence>
<protein>
    <submittedName>
        <fullName evidence="1">Uncharacterized protein</fullName>
    </submittedName>
</protein>
<evidence type="ECO:0000313" key="2">
    <source>
        <dbReference type="Proteomes" id="UP000620156"/>
    </source>
</evidence>
<reference evidence="1" key="1">
    <citation type="journal article" date="2014" name="Int. J. Syst. Evol. Microbiol.">
        <title>Complete genome sequence of Corynebacterium casei LMG S-19264T (=DSM 44701T), isolated from a smear-ripened cheese.</title>
        <authorList>
            <consortium name="US DOE Joint Genome Institute (JGI-PGF)"/>
            <person name="Walter F."/>
            <person name="Albersmeier A."/>
            <person name="Kalinowski J."/>
            <person name="Ruckert C."/>
        </authorList>
    </citation>
    <scope>NUCLEOTIDE SEQUENCE</scope>
    <source>
        <strain evidence="1">JCM 3131</strain>
    </source>
</reference>
<organism evidence="1 2">
    <name type="scientific">Streptomyces ruber</name>
    <dbReference type="NCBI Taxonomy" id="83378"/>
    <lineage>
        <taxon>Bacteria</taxon>
        <taxon>Bacillati</taxon>
        <taxon>Actinomycetota</taxon>
        <taxon>Actinomycetes</taxon>
        <taxon>Kitasatosporales</taxon>
        <taxon>Streptomycetaceae</taxon>
        <taxon>Streptomyces</taxon>
    </lineage>
</organism>
<evidence type="ECO:0000313" key="1">
    <source>
        <dbReference type="EMBL" id="GGQ59698.1"/>
    </source>
</evidence>
<dbReference type="AlphaFoldDB" id="A0A918BDF9"/>
<reference evidence="1" key="2">
    <citation type="submission" date="2020-09" db="EMBL/GenBank/DDBJ databases">
        <authorList>
            <person name="Sun Q."/>
            <person name="Ohkuma M."/>
        </authorList>
    </citation>
    <scope>NUCLEOTIDE SEQUENCE</scope>
    <source>
        <strain evidence="1">JCM 3131</strain>
    </source>
</reference>
<accession>A0A918BDF9</accession>
<name>A0A918BDF9_9ACTN</name>
<dbReference type="Proteomes" id="UP000620156">
    <property type="component" value="Unassembled WGS sequence"/>
</dbReference>
<dbReference type="EMBL" id="BMQK01000006">
    <property type="protein sequence ID" value="GGQ59698.1"/>
    <property type="molecule type" value="Genomic_DNA"/>
</dbReference>